<comment type="similarity">
    <text evidence="2 7 8">Belongs to the triosephosphate isomerase family.</text>
</comment>
<evidence type="ECO:0000256" key="2">
    <source>
        <dbReference type="ARBA" id="ARBA00007422"/>
    </source>
</evidence>
<name>A0A915U2W4_9BACT</name>
<dbReference type="PANTHER" id="PTHR21139:SF42">
    <property type="entry name" value="TRIOSEPHOSPHATE ISOMERASE"/>
    <property type="match status" value="1"/>
</dbReference>
<dbReference type="EC" id="5.3.1.1" evidence="7 8"/>
<dbReference type="SUPFAM" id="SSF51351">
    <property type="entry name" value="Triosephosphate isomerase (TIM)"/>
    <property type="match status" value="1"/>
</dbReference>
<dbReference type="GO" id="GO:0006096">
    <property type="term" value="P:glycolytic process"/>
    <property type="evidence" value="ECO:0007669"/>
    <property type="project" value="UniProtKB-UniRule"/>
</dbReference>
<proteinExistence type="inferred from homology"/>
<comment type="catalytic activity">
    <reaction evidence="7 8">
        <text>D-glyceraldehyde 3-phosphate = dihydroxyacetone phosphate</text>
        <dbReference type="Rhea" id="RHEA:18585"/>
        <dbReference type="ChEBI" id="CHEBI:57642"/>
        <dbReference type="ChEBI" id="CHEBI:59776"/>
        <dbReference type="EC" id="5.3.1.1"/>
    </reaction>
</comment>
<evidence type="ECO:0000256" key="3">
    <source>
        <dbReference type="ARBA" id="ARBA00022432"/>
    </source>
</evidence>
<dbReference type="PROSITE" id="PS00171">
    <property type="entry name" value="TIM_1"/>
    <property type="match status" value="1"/>
</dbReference>
<dbReference type="GO" id="GO:0019563">
    <property type="term" value="P:glycerol catabolic process"/>
    <property type="evidence" value="ECO:0007669"/>
    <property type="project" value="TreeGrafter"/>
</dbReference>
<dbReference type="CDD" id="cd00311">
    <property type="entry name" value="TIM"/>
    <property type="match status" value="1"/>
</dbReference>
<comment type="subcellular location">
    <subcellularLocation>
        <location evidence="7 8">Cytoplasm</location>
    </subcellularLocation>
</comment>
<comment type="pathway">
    <text evidence="7 8">Carbohydrate biosynthesis; gluconeogenesis.</text>
</comment>
<comment type="function">
    <text evidence="7">Involved in the gluconeogenesis. Catalyzes stereospecifically the conversion of dihydroxyacetone phosphate (DHAP) to D-glyceraldehyde-3-phosphate (G3P).</text>
</comment>
<dbReference type="RefSeq" id="WP_267927076.1">
    <property type="nucleotide sequence ID" value="NZ_AP024233.1"/>
</dbReference>
<gene>
    <name evidence="9" type="primary">tpi</name>
    <name evidence="7" type="synonym">tpiA</name>
    <name evidence="9" type="ORF">GF1_27140</name>
</gene>
<feature type="binding site" evidence="7">
    <location>
        <position position="214"/>
    </location>
    <ligand>
        <name>substrate</name>
    </ligand>
</feature>
<protein>
    <recommendedName>
        <fullName evidence="7 8">Triosephosphate isomerase</fullName>
        <shortName evidence="7">TIM</shortName>
        <shortName evidence="7">TPI</shortName>
        <ecNumber evidence="7 8">5.3.1.1</ecNumber>
    </recommendedName>
    <alternativeName>
        <fullName evidence="7">Triose-phosphate isomerase</fullName>
    </alternativeName>
</protein>
<dbReference type="GO" id="GO:0006094">
    <property type="term" value="P:gluconeogenesis"/>
    <property type="evidence" value="ECO:0007669"/>
    <property type="project" value="UniProtKB-UniRule"/>
</dbReference>
<dbReference type="NCBIfam" id="TIGR00419">
    <property type="entry name" value="tim"/>
    <property type="match status" value="1"/>
</dbReference>
<evidence type="ECO:0000256" key="8">
    <source>
        <dbReference type="RuleBase" id="RU363013"/>
    </source>
</evidence>
<evidence type="ECO:0000256" key="6">
    <source>
        <dbReference type="ARBA" id="ARBA00023235"/>
    </source>
</evidence>
<dbReference type="Gene3D" id="3.20.20.70">
    <property type="entry name" value="Aldolase class I"/>
    <property type="match status" value="1"/>
</dbReference>
<dbReference type="EMBL" id="AP024233">
    <property type="protein sequence ID" value="BCO10338.1"/>
    <property type="molecule type" value="Genomic_DNA"/>
</dbReference>
<keyword evidence="10" id="KW-1185">Reference proteome</keyword>
<dbReference type="InterPro" id="IPR020861">
    <property type="entry name" value="Triosephosphate_isomerase_AS"/>
</dbReference>
<dbReference type="PANTHER" id="PTHR21139">
    <property type="entry name" value="TRIOSEPHOSPHATE ISOMERASE"/>
    <property type="match status" value="1"/>
</dbReference>
<dbReference type="InterPro" id="IPR035990">
    <property type="entry name" value="TIM_sf"/>
</dbReference>
<dbReference type="GO" id="GO:0004807">
    <property type="term" value="F:triose-phosphate isomerase activity"/>
    <property type="evidence" value="ECO:0007669"/>
    <property type="project" value="UniProtKB-UniRule"/>
</dbReference>
<dbReference type="GO" id="GO:0046166">
    <property type="term" value="P:glyceraldehyde-3-phosphate biosynthetic process"/>
    <property type="evidence" value="ECO:0007669"/>
    <property type="project" value="TreeGrafter"/>
</dbReference>
<dbReference type="FunFam" id="3.20.20.70:FF:000016">
    <property type="entry name" value="Triosephosphate isomerase"/>
    <property type="match status" value="1"/>
</dbReference>
<reference evidence="9" key="1">
    <citation type="submission" date="2020-12" db="EMBL/GenBank/DDBJ databases">
        <title>Desulfobium dissulfuricans gen. nov., sp. nov., a novel mesophilic, sulfate-reducing bacterium isolated from a deep-sea hydrothermal vent.</title>
        <authorList>
            <person name="Hashimoto Y."/>
            <person name="Tame A."/>
            <person name="Sawayama S."/>
            <person name="Miyazaki J."/>
            <person name="Takai K."/>
            <person name="Nakagawa S."/>
        </authorList>
    </citation>
    <scope>NUCLEOTIDE SEQUENCE</scope>
    <source>
        <strain evidence="9">GF1</strain>
    </source>
</reference>
<keyword evidence="4 7" id="KW-0963">Cytoplasm</keyword>
<evidence type="ECO:0000313" key="9">
    <source>
        <dbReference type="EMBL" id="BCO10338.1"/>
    </source>
</evidence>
<dbReference type="AlphaFoldDB" id="A0A915U2W4"/>
<organism evidence="9 10">
    <name type="scientific">Desulfolithobacter dissulfuricans</name>
    <dbReference type="NCBI Taxonomy" id="2795293"/>
    <lineage>
        <taxon>Bacteria</taxon>
        <taxon>Pseudomonadati</taxon>
        <taxon>Thermodesulfobacteriota</taxon>
        <taxon>Desulfobulbia</taxon>
        <taxon>Desulfobulbales</taxon>
        <taxon>Desulfobulbaceae</taxon>
        <taxon>Desulfolithobacter</taxon>
    </lineage>
</organism>
<dbReference type="Proteomes" id="UP001063350">
    <property type="component" value="Chromosome"/>
</dbReference>
<feature type="binding site" evidence="7">
    <location>
        <begin position="235"/>
        <end position="236"/>
    </location>
    <ligand>
        <name>substrate</name>
    </ligand>
</feature>
<dbReference type="GO" id="GO:0005829">
    <property type="term" value="C:cytosol"/>
    <property type="evidence" value="ECO:0007669"/>
    <property type="project" value="TreeGrafter"/>
</dbReference>
<comment type="pathway">
    <text evidence="1 7 8">Carbohydrate degradation; glycolysis; D-glyceraldehyde 3-phosphate from glycerone phosphate: step 1/1.</text>
</comment>
<feature type="active site" description="Proton acceptor" evidence="7">
    <location>
        <position position="168"/>
    </location>
</feature>
<comment type="subunit">
    <text evidence="7 8">Homodimer.</text>
</comment>
<feature type="binding site" evidence="7">
    <location>
        <begin position="10"/>
        <end position="12"/>
    </location>
    <ligand>
        <name>substrate</name>
    </ligand>
</feature>
<evidence type="ECO:0000256" key="1">
    <source>
        <dbReference type="ARBA" id="ARBA00004680"/>
    </source>
</evidence>
<keyword evidence="3 7" id="KW-0312">Gluconeogenesis</keyword>
<feature type="binding site" evidence="7">
    <location>
        <position position="174"/>
    </location>
    <ligand>
        <name>substrate</name>
    </ligand>
</feature>
<sequence>MERRPLIAGNWKMHLTSDQAVALARTIADAASDVADRDVMIAPAFTSLPAVAEVLADSPVLLGAQNVAWEEQGAFTGEVSPVMLREFGVSLVIVGHSERRHIFGETDDLINRRLCGALRFGLVPILCVGETLEDREDGITMQILEQQVRSGLAGVEAGDMARVVIAYEPVWAIGTGKTASKEQAQEAHRFIRSVVGNLYEKKLAQQVRILYGGSVKPENVDSLMAEPDIDGALVGGAALKSESFARIIHFI</sequence>
<dbReference type="InterPro" id="IPR013785">
    <property type="entry name" value="Aldolase_TIM"/>
</dbReference>
<dbReference type="InterPro" id="IPR000652">
    <property type="entry name" value="Triosephosphate_isomerase"/>
</dbReference>
<dbReference type="KEGG" id="ddu:GF1_27140"/>
<accession>A0A915U2W4</accession>
<evidence type="ECO:0000256" key="5">
    <source>
        <dbReference type="ARBA" id="ARBA00023152"/>
    </source>
</evidence>
<keyword evidence="5 7" id="KW-0324">Glycolysis</keyword>
<dbReference type="PROSITE" id="PS51440">
    <property type="entry name" value="TIM_2"/>
    <property type="match status" value="1"/>
</dbReference>
<dbReference type="Pfam" id="PF00121">
    <property type="entry name" value="TIM"/>
    <property type="match status" value="1"/>
</dbReference>
<evidence type="ECO:0000313" key="10">
    <source>
        <dbReference type="Proteomes" id="UP001063350"/>
    </source>
</evidence>
<evidence type="ECO:0000256" key="4">
    <source>
        <dbReference type="ARBA" id="ARBA00022490"/>
    </source>
</evidence>
<evidence type="ECO:0000256" key="7">
    <source>
        <dbReference type="HAMAP-Rule" id="MF_00147"/>
    </source>
</evidence>
<dbReference type="HAMAP" id="MF_00147_B">
    <property type="entry name" value="TIM_B"/>
    <property type="match status" value="1"/>
</dbReference>
<keyword evidence="6 7" id="KW-0413">Isomerase</keyword>
<dbReference type="InterPro" id="IPR022896">
    <property type="entry name" value="TrioseP_Isoase_bac/euk"/>
</dbReference>
<feature type="active site" description="Electrophile" evidence="7">
    <location>
        <position position="96"/>
    </location>
</feature>